<feature type="domain" description="Reelin" evidence="8">
    <location>
        <begin position="33"/>
        <end position="157"/>
    </location>
</feature>
<comment type="similarity">
    <text evidence="1 6">Belongs to the glycosyl hydrolase 1 family.</text>
</comment>
<evidence type="ECO:0000256" key="6">
    <source>
        <dbReference type="RuleBase" id="RU003690"/>
    </source>
</evidence>
<reference evidence="9" key="1">
    <citation type="journal article" date="2020" name="Nat. Ecol. Evol.">
        <title>Deeply conserved synteny resolves early events in vertebrate evolution.</title>
        <authorList>
            <person name="Simakov O."/>
            <person name="Marletaz F."/>
            <person name="Yue J.X."/>
            <person name="O'Connell B."/>
            <person name="Jenkins J."/>
            <person name="Brandt A."/>
            <person name="Calef R."/>
            <person name="Tung C.H."/>
            <person name="Huang T.K."/>
            <person name="Schmutz J."/>
            <person name="Satoh N."/>
            <person name="Yu J.K."/>
            <person name="Putnam N.H."/>
            <person name="Green R.E."/>
            <person name="Rokhsar D.S."/>
        </authorList>
    </citation>
    <scope>NUCLEOTIDE SEQUENCE [LARGE SCALE GENOMIC DNA]</scope>
    <source>
        <strain evidence="9">S238N-H82</strain>
    </source>
</reference>
<dbReference type="PANTHER" id="PTHR10353:SF36">
    <property type="entry name" value="LP05116P"/>
    <property type="match status" value="1"/>
</dbReference>
<dbReference type="CDD" id="cd08544">
    <property type="entry name" value="Reeler"/>
    <property type="match status" value="1"/>
</dbReference>
<dbReference type="InterPro" id="IPR042307">
    <property type="entry name" value="Reeler_sf"/>
</dbReference>
<gene>
    <name evidence="10" type="primary">LOC118415357</name>
</gene>
<feature type="chain" id="PRO_5039886963" evidence="7">
    <location>
        <begin position="20"/>
        <end position="721"/>
    </location>
</feature>
<keyword evidence="3" id="KW-0378">Hydrolase</keyword>
<dbReference type="Pfam" id="PF00232">
    <property type="entry name" value="Glyco_hydro_1"/>
    <property type="match status" value="1"/>
</dbReference>
<evidence type="ECO:0000256" key="4">
    <source>
        <dbReference type="ARBA" id="ARBA00023180"/>
    </source>
</evidence>
<dbReference type="FunFam" id="3.20.20.80:FF:000013">
    <property type="entry name" value="lactase-phlorizin hydrolase"/>
    <property type="match status" value="1"/>
</dbReference>
<dbReference type="AlphaFoldDB" id="A0A9J7MR13"/>
<keyword evidence="5" id="KW-0326">Glycosidase</keyword>
<dbReference type="KEGG" id="bfo:118415357"/>
<dbReference type="RefSeq" id="XP_035675799.1">
    <property type="nucleotide sequence ID" value="XM_035819906.1"/>
</dbReference>
<evidence type="ECO:0000256" key="2">
    <source>
        <dbReference type="ARBA" id="ARBA00011738"/>
    </source>
</evidence>
<dbReference type="InterPro" id="IPR002861">
    <property type="entry name" value="Reeler_dom"/>
</dbReference>
<protein>
    <submittedName>
        <fullName evidence="10">Cytosolic beta-glucosidase-like</fullName>
    </submittedName>
</protein>
<organism evidence="9 10">
    <name type="scientific">Branchiostoma floridae</name>
    <name type="common">Florida lancelet</name>
    <name type="synonym">Amphioxus</name>
    <dbReference type="NCBI Taxonomy" id="7739"/>
    <lineage>
        <taxon>Eukaryota</taxon>
        <taxon>Metazoa</taxon>
        <taxon>Chordata</taxon>
        <taxon>Cephalochordata</taxon>
        <taxon>Leptocardii</taxon>
        <taxon>Amphioxiformes</taxon>
        <taxon>Branchiostomatidae</taxon>
        <taxon>Branchiostoma</taxon>
    </lineage>
</organism>
<evidence type="ECO:0000256" key="7">
    <source>
        <dbReference type="SAM" id="SignalP"/>
    </source>
</evidence>
<keyword evidence="9" id="KW-1185">Reference proteome</keyword>
<dbReference type="InterPro" id="IPR017853">
    <property type="entry name" value="GH"/>
</dbReference>
<dbReference type="GO" id="GO:0005975">
    <property type="term" value="P:carbohydrate metabolic process"/>
    <property type="evidence" value="ECO:0007669"/>
    <property type="project" value="InterPro"/>
</dbReference>
<dbReference type="PANTHER" id="PTHR10353">
    <property type="entry name" value="GLYCOSYL HYDROLASE"/>
    <property type="match status" value="1"/>
</dbReference>
<dbReference type="InterPro" id="IPR001360">
    <property type="entry name" value="Glyco_hydro_1"/>
</dbReference>
<sequence>MKWLVLLALLFWTAGLCSASAPCWLQGADESACAGMMLTRGATAGPQSTLSPYRVAADYDKAHHRFNVHVAGDEFRSVLLQARRPGSTEPVGTFLPPSERSGLKRITCSSQGDSITNRRPLFTNEIRLTWEIPEGESKLGEIYFVATVVRRCNSYWVNVQSQSVAELTRDIFWPGTVPEGYLWSTATASYQIEGAWNHAGKGESMWDHYAHSVGSYEGDEATKSYEYYSRDVEEIDGLGLNSYRFSISWTRILPDGTVAGGINQDGIDYYNNLINELLINGMTPYVTLYHWDGPQALDAKYGSWLSDSIVKDFNDYARVCYQAFGDRVKHWVTFNEPWSFVMGGFGIAGAPPGIWDSERTEMYKAAHNVIRAHARAWHTYDEEFRAEQQGSVGIVLGSLWSEPKDPNNPQDVLGAHLYQQFVLGWYANPIFGNGNYPQEMIDMIAASSQQEGRSESRLPVFTEEEILFNRGTADFVGLNQYSARLIFATDQPTEVDETGWFNWMSIMVPDLKGYQETVDPSWPKGEMIFLRVVPWCVRRQLDYFKRTYQYEGAYYLTETGISEATFDPPKLDDVWRQCYYMLYTNEVVKAIELDGVDHRGFFAWTLMDNVEWASGIHEHFGLYYTDFTDPARTRTPKGSVATYREITTNNGFPHGAAHTMTAQDLWDWCHTQEPYTEAVSQEAAHRTTADPTVDDFLPGVRVGAAFRDKVVKNNNNNNNNV</sequence>
<keyword evidence="4" id="KW-0325">Glycoprotein</keyword>
<evidence type="ECO:0000313" key="9">
    <source>
        <dbReference type="Proteomes" id="UP000001554"/>
    </source>
</evidence>
<dbReference type="Gene3D" id="3.20.20.80">
    <property type="entry name" value="Glycosidases"/>
    <property type="match status" value="1"/>
</dbReference>
<keyword evidence="7" id="KW-0732">Signal</keyword>
<feature type="signal peptide" evidence="7">
    <location>
        <begin position="1"/>
        <end position="19"/>
    </location>
</feature>
<dbReference type="Gene3D" id="2.60.40.4060">
    <property type="entry name" value="Reeler domain"/>
    <property type="match status" value="1"/>
</dbReference>
<dbReference type="PRINTS" id="PR00131">
    <property type="entry name" value="GLHYDRLASE1"/>
</dbReference>
<dbReference type="Proteomes" id="UP000001554">
    <property type="component" value="Chromosome 5"/>
</dbReference>
<accession>A0A9J7MR13</accession>
<name>A0A9J7MR13_BRAFL</name>
<evidence type="ECO:0000256" key="1">
    <source>
        <dbReference type="ARBA" id="ARBA00010838"/>
    </source>
</evidence>
<evidence type="ECO:0000256" key="3">
    <source>
        <dbReference type="ARBA" id="ARBA00022801"/>
    </source>
</evidence>
<evidence type="ECO:0000259" key="8">
    <source>
        <dbReference type="Pfam" id="PF02014"/>
    </source>
</evidence>
<comment type="subunit">
    <text evidence="2">Homodimer.</text>
</comment>
<proteinExistence type="inferred from homology"/>
<dbReference type="Pfam" id="PF02014">
    <property type="entry name" value="Reeler"/>
    <property type="match status" value="1"/>
</dbReference>
<dbReference type="GO" id="GO:0004553">
    <property type="term" value="F:hydrolase activity, hydrolyzing O-glycosyl compounds"/>
    <property type="evidence" value="ECO:0007669"/>
    <property type="project" value="InterPro"/>
</dbReference>
<dbReference type="OrthoDB" id="9973195at2759"/>
<dbReference type="SUPFAM" id="SSF51445">
    <property type="entry name" value="(Trans)glycosidases"/>
    <property type="match status" value="1"/>
</dbReference>
<reference evidence="10" key="2">
    <citation type="submission" date="2025-08" db="UniProtKB">
        <authorList>
            <consortium name="RefSeq"/>
        </authorList>
    </citation>
    <scope>IDENTIFICATION</scope>
    <source>
        <strain evidence="10">S238N-H82</strain>
        <tissue evidence="10">Testes</tissue>
    </source>
</reference>
<evidence type="ECO:0000256" key="5">
    <source>
        <dbReference type="ARBA" id="ARBA00023295"/>
    </source>
</evidence>
<dbReference type="GeneID" id="118415357"/>
<evidence type="ECO:0000313" key="10">
    <source>
        <dbReference type="RefSeq" id="XP_035675799.1"/>
    </source>
</evidence>